<evidence type="ECO:0000256" key="13">
    <source>
        <dbReference type="PIRSR" id="PIRSR000350-2"/>
    </source>
</evidence>
<evidence type="ECO:0000256" key="4">
    <source>
        <dbReference type="ARBA" id="ARBA00016961"/>
    </source>
</evidence>
<feature type="binding site" evidence="14">
    <location>
        <begin position="171"/>
        <end position="178"/>
    </location>
    <ligand>
        <name>NAD(+)</name>
        <dbReference type="ChEBI" id="CHEBI:57540"/>
    </ligand>
</feature>
<evidence type="ECO:0000313" key="19">
    <source>
        <dbReference type="EMBL" id="KQL52793.1"/>
    </source>
</evidence>
<dbReference type="PANTHER" id="PTHR22912:SF217">
    <property type="entry name" value="DIHYDROLIPOYL DEHYDROGENASE"/>
    <property type="match status" value="1"/>
</dbReference>
<evidence type="ECO:0000256" key="5">
    <source>
        <dbReference type="ARBA" id="ARBA00022490"/>
    </source>
</evidence>
<dbReference type="InterPro" id="IPR016156">
    <property type="entry name" value="FAD/NAD-linked_Rdtase_dimer_sf"/>
</dbReference>
<dbReference type="GO" id="GO:0006103">
    <property type="term" value="P:2-oxoglutarate metabolic process"/>
    <property type="evidence" value="ECO:0007669"/>
    <property type="project" value="TreeGrafter"/>
</dbReference>
<comment type="caution">
    <text evidence="19">The sequence shown here is derived from an EMBL/GenBank/DDBJ whole genome shotgun (WGS) entry which is preliminary data.</text>
</comment>
<dbReference type="InterPro" id="IPR001100">
    <property type="entry name" value="Pyr_nuc-diS_OxRdtase"/>
</dbReference>
<dbReference type="FunFam" id="3.30.390.30:FF:000001">
    <property type="entry name" value="Dihydrolipoyl dehydrogenase"/>
    <property type="match status" value="1"/>
</dbReference>
<dbReference type="NCBIfam" id="TIGR01350">
    <property type="entry name" value="lipoamide_DH"/>
    <property type="match status" value="1"/>
</dbReference>
<proteinExistence type="inferred from homology"/>
<comment type="catalytic activity">
    <reaction evidence="12 16">
        <text>N(6)-[(R)-dihydrolipoyl]-L-lysyl-[protein] + NAD(+) = N(6)-[(R)-lipoyl]-L-lysyl-[protein] + NADH + H(+)</text>
        <dbReference type="Rhea" id="RHEA:15045"/>
        <dbReference type="Rhea" id="RHEA-COMP:10474"/>
        <dbReference type="Rhea" id="RHEA-COMP:10475"/>
        <dbReference type="ChEBI" id="CHEBI:15378"/>
        <dbReference type="ChEBI" id="CHEBI:57540"/>
        <dbReference type="ChEBI" id="CHEBI:57945"/>
        <dbReference type="ChEBI" id="CHEBI:83099"/>
        <dbReference type="ChEBI" id="CHEBI:83100"/>
        <dbReference type="EC" id="1.8.1.4"/>
    </reaction>
</comment>
<reference evidence="19 20" key="1">
    <citation type="submission" date="2015-09" db="EMBL/GenBank/DDBJ databases">
        <title>Genome sequencing project for genomic taxonomy and phylogenomics of Bacillus-like bacteria.</title>
        <authorList>
            <person name="Liu B."/>
            <person name="Wang J."/>
            <person name="Zhu Y."/>
            <person name="Liu G."/>
            <person name="Chen Q."/>
            <person name="Chen Z."/>
            <person name="Lan J."/>
            <person name="Che J."/>
            <person name="Ge C."/>
            <person name="Shi H."/>
            <person name="Pan Z."/>
            <person name="Liu X."/>
        </authorList>
    </citation>
    <scope>NUCLEOTIDE SEQUENCE [LARGE SCALE GENOMIC DNA]</scope>
    <source>
        <strain evidence="19 20">LMG 18435</strain>
    </source>
</reference>
<evidence type="ECO:0000256" key="3">
    <source>
        <dbReference type="ARBA" id="ARBA00012608"/>
    </source>
</evidence>
<dbReference type="InterPro" id="IPR012999">
    <property type="entry name" value="Pyr_OxRdtase_I_AS"/>
</dbReference>
<keyword evidence="7 14" id="KW-0274">FAD</keyword>
<dbReference type="Pfam" id="PF02852">
    <property type="entry name" value="Pyr_redox_dim"/>
    <property type="match status" value="1"/>
</dbReference>
<evidence type="ECO:0000256" key="2">
    <source>
        <dbReference type="ARBA" id="ARBA00007532"/>
    </source>
</evidence>
<dbReference type="SUPFAM" id="SSF51905">
    <property type="entry name" value="FAD/NAD(P)-binding domain"/>
    <property type="match status" value="1"/>
</dbReference>
<comment type="miscellaneous">
    <text evidence="16">The active site is a redox-active disulfide bond.</text>
</comment>
<evidence type="ECO:0000256" key="10">
    <source>
        <dbReference type="ARBA" id="ARBA00023157"/>
    </source>
</evidence>
<feature type="binding site" evidence="14">
    <location>
        <begin position="304"/>
        <end position="307"/>
    </location>
    <ligand>
        <name>FAD</name>
        <dbReference type="ChEBI" id="CHEBI:57692"/>
    </ligand>
</feature>
<dbReference type="OrthoDB" id="9800167at2"/>
<evidence type="ECO:0000256" key="1">
    <source>
        <dbReference type="ARBA" id="ARBA00004496"/>
    </source>
</evidence>
<dbReference type="InterPro" id="IPR023753">
    <property type="entry name" value="FAD/NAD-binding_dom"/>
</dbReference>
<keyword evidence="10" id="KW-1015">Disulfide bond</keyword>
<keyword evidence="14" id="KW-0547">Nucleotide-binding</keyword>
<feature type="domain" description="Pyridine nucleotide-disulphide oxidoreductase dimerisation" evidence="17">
    <location>
        <begin position="333"/>
        <end position="441"/>
    </location>
</feature>
<dbReference type="GO" id="GO:0050660">
    <property type="term" value="F:flavin adenine dinucleotide binding"/>
    <property type="evidence" value="ECO:0007669"/>
    <property type="project" value="InterPro"/>
</dbReference>
<feature type="binding site" evidence="14">
    <location>
        <begin position="134"/>
        <end position="136"/>
    </location>
    <ligand>
        <name>FAD</name>
        <dbReference type="ChEBI" id="CHEBI:57692"/>
    </ligand>
</feature>
<feature type="disulfide bond" description="Redox-active" evidence="15">
    <location>
        <begin position="38"/>
        <end position="43"/>
    </location>
</feature>
<evidence type="ECO:0000256" key="14">
    <source>
        <dbReference type="PIRSR" id="PIRSR000350-3"/>
    </source>
</evidence>
<keyword evidence="9 14" id="KW-0520">NAD</keyword>
<dbReference type="InterPro" id="IPR050151">
    <property type="entry name" value="Class-I_Pyr_Nuc-Dis_Oxidored"/>
</dbReference>
<evidence type="ECO:0000256" key="11">
    <source>
        <dbReference type="ARBA" id="ARBA00023284"/>
    </source>
</evidence>
<evidence type="ECO:0000313" key="20">
    <source>
        <dbReference type="Proteomes" id="UP000051888"/>
    </source>
</evidence>
<evidence type="ECO:0000256" key="7">
    <source>
        <dbReference type="ARBA" id="ARBA00022827"/>
    </source>
</evidence>
<dbReference type="InterPro" id="IPR036188">
    <property type="entry name" value="FAD/NAD-bd_sf"/>
</dbReference>
<dbReference type="PROSITE" id="PS00076">
    <property type="entry name" value="PYRIDINE_REDOX_1"/>
    <property type="match status" value="1"/>
</dbReference>
<keyword evidence="6 16" id="KW-0285">Flavoprotein</keyword>
<keyword evidence="20" id="KW-1185">Reference proteome</keyword>
<evidence type="ECO:0000256" key="6">
    <source>
        <dbReference type="ARBA" id="ARBA00022630"/>
    </source>
</evidence>
<comment type="cofactor">
    <cofactor evidence="14 16">
        <name>FAD</name>
        <dbReference type="ChEBI" id="CHEBI:57692"/>
    </cofactor>
    <text evidence="14 16">Binds 1 FAD per subunit.</text>
</comment>
<dbReference type="GO" id="GO:0004148">
    <property type="term" value="F:dihydrolipoyl dehydrogenase (NADH) activity"/>
    <property type="evidence" value="ECO:0007669"/>
    <property type="project" value="UniProtKB-EC"/>
</dbReference>
<dbReference type="EC" id="1.8.1.4" evidence="3 16"/>
<comment type="subcellular location">
    <subcellularLocation>
        <location evidence="1">Cytoplasm</location>
    </subcellularLocation>
</comment>
<feature type="domain" description="FAD/NAD(P)-binding" evidence="18">
    <location>
        <begin position="1"/>
        <end position="313"/>
    </location>
</feature>
<evidence type="ECO:0000256" key="8">
    <source>
        <dbReference type="ARBA" id="ARBA00023002"/>
    </source>
</evidence>
<organism evidence="19 20">
    <name type="scientific">Heyndrickxia shackletonii</name>
    <dbReference type="NCBI Taxonomy" id="157838"/>
    <lineage>
        <taxon>Bacteria</taxon>
        <taxon>Bacillati</taxon>
        <taxon>Bacillota</taxon>
        <taxon>Bacilli</taxon>
        <taxon>Bacillales</taxon>
        <taxon>Bacillaceae</taxon>
        <taxon>Heyndrickxia</taxon>
    </lineage>
</organism>
<dbReference type="Proteomes" id="UP000051888">
    <property type="component" value="Unassembled WGS sequence"/>
</dbReference>
<name>A0A0Q3TGM1_9BACI</name>
<keyword evidence="5" id="KW-0963">Cytoplasm</keyword>
<dbReference type="Gene3D" id="3.30.390.30">
    <property type="match status" value="1"/>
</dbReference>
<feature type="binding site" evidence="14">
    <location>
        <position position="258"/>
    </location>
    <ligand>
        <name>NAD(+)</name>
        <dbReference type="ChEBI" id="CHEBI:57540"/>
    </ligand>
</feature>
<dbReference type="InterPro" id="IPR004099">
    <property type="entry name" value="Pyr_nucl-diS_OxRdtase_dimer"/>
</dbReference>
<dbReference type="SUPFAM" id="SSF55424">
    <property type="entry name" value="FAD/NAD-linked reductases, dimerisation (C-terminal) domain"/>
    <property type="match status" value="1"/>
</dbReference>
<evidence type="ECO:0000256" key="15">
    <source>
        <dbReference type="PIRSR" id="PIRSR000350-4"/>
    </source>
</evidence>
<keyword evidence="11 16" id="KW-0676">Redox-active center</keyword>
<accession>A0A0Q3TGM1</accession>
<dbReference type="PIRSF" id="PIRSF000350">
    <property type="entry name" value="Mercury_reductase_MerA"/>
    <property type="match status" value="1"/>
</dbReference>
<feature type="binding site" evidence="14">
    <location>
        <position position="298"/>
    </location>
    <ligand>
        <name>FAD</name>
        <dbReference type="ChEBI" id="CHEBI:57692"/>
    </ligand>
</feature>
<feature type="active site" description="Proton acceptor" evidence="13">
    <location>
        <position position="431"/>
    </location>
</feature>
<comment type="similarity">
    <text evidence="2 16">Belongs to the class-I pyridine nucleotide-disulfide oxidoreductase family.</text>
</comment>
<keyword evidence="8 16" id="KW-0560">Oxidoreductase</keyword>
<evidence type="ECO:0000256" key="9">
    <source>
        <dbReference type="ARBA" id="ARBA00023027"/>
    </source>
</evidence>
<dbReference type="PRINTS" id="PR00411">
    <property type="entry name" value="PNDRDTASEI"/>
</dbReference>
<feature type="binding site" evidence="14">
    <location>
        <position position="47"/>
    </location>
    <ligand>
        <name>FAD</name>
        <dbReference type="ChEBI" id="CHEBI:57692"/>
    </ligand>
</feature>
<dbReference type="EMBL" id="LJJC01000004">
    <property type="protein sequence ID" value="KQL52793.1"/>
    <property type="molecule type" value="Genomic_DNA"/>
</dbReference>
<evidence type="ECO:0000259" key="17">
    <source>
        <dbReference type="Pfam" id="PF02852"/>
    </source>
</evidence>
<dbReference type="InterPro" id="IPR006258">
    <property type="entry name" value="Lipoamide_DH"/>
</dbReference>
<evidence type="ECO:0000259" key="18">
    <source>
        <dbReference type="Pfam" id="PF07992"/>
    </source>
</evidence>
<dbReference type="AlphaFoldDB" id="A0A0Q3TGM1"/>
<gene>
    <name evidence="19" type="ORF">AN964_04170</name>
</gene>
<evidence type="ECO:0000256" key="16">
    <source>
        <dbReference type="RuleBase" id="RU003692"/>
    </source>
</evidence>
<dbReference type="Pfam" id="PF07992">
    <property type="entry name" value="Pyr_redox_2"/>
    <property type="match status" value="1"/>
</dbReference>
<sequence>MKVVVIGGGPGGYTAALRASELGAEVTLIEKDNLGGTCLNQGCIPTKSLLESSHIWHKSKTMFPENVMGGVPWNSIFSRKNEAVLQLRKGVERLLRKGKINVLDGIASFTCDKKVLVEGKETYEFAADAIIIATGSRPVLPRIKGINSEGVFTSDGLLTQKTLPESLAIIGGGVIGIEFATIYTELGVKVHVVEAANRILPNMDKDISFNIQSHLEKKGVSFCLSQKIKKLERESNSVTLRLSEYASIQAEVVLVAVGREAVVDQLHLERVGVVKEGNKVKVNTFQQTNVNGIYAIGDCSSPIMLAHVAMAEGKVAAEHALGFAPHPIQYDLVPQCIYSHPEAAMVGLTKEEAEKRGFHVNEGYFSLRASGRALIEGESTGFIKVISDKRYGQILGIHLLCPNATEIISHATLGLSLESTIDEIKNMVFPHPSIVEGIQEAVFS</sequence>
<dbReference type="STRING" id="157838.AN964_04170"/>
<dbReference type="PANTHER" id="PTHR22912">
    <property type="entry name" value="DISULFIDE OXIDOREDUCTASE"/>
    <property type="match status" value="1"/>
</dbReference>
<dbReference type="RefSeq" id="WP_055738500.1">
    <property type="nucleotide sequence ID" value="NZ_JAAIWL010000015.1"/>
</dbReference>
<dbReference type="PRINTS" id="PR00368">
    <property type="entry name" value="FADPNR"/>
</dbReference>
<feature type="binding site" evidence="14">
    <location>
        <position position="194"/>
    </location>
    <ligand>
        <name>NAD(+)</name>
        <dbReference type="ChEBI" id="CHEBI:57540"/>
    </ligand>
</feature>
<dbReference type="GO" id="GO:0005737">
    <property type="term" value="C:cytoplasm"/>
    <property type="evidence" value="ECO:0007669"/>
    <property type="project" value="UniProtKB-SubCell"/>
</dbReference>
<evidence type="ECO:0000256" key="12">
    <source>
        <dbReference type="ARBA" id="ARBA00049187"/>
    </source>
</evidence>
<protein>
    <recommendedName>
        <fullName evidence="4 16">Dihydrolipoyl dehydrogenase</fullName>
        <ecNumber evidence="3 16">1.8.1.4</ecNumber>
    </recommendedName>
</protein>
<dbReference type="PATRIC" id="fig|157838.3.peg.927"/>
<dbReference type="Gene3D" id="3.50.50.60">
    <property type="entry name" value="FAD/NAD(P)-binding domain"/>
    <property type="match status" value="2"/>
</dbReference>